<evidence type="ECO:0000313" key="9">
    <source>
        <dbReference type="EMBL" id="OCH84643.1"/>
    </source>
</evidence>
<dbReference type="OrthoDB" id="3246760at2759"/>
<dbReference type="AlphaFoldDB" id="A0A8E2DJD5"/>
<feature type="domain" description="DDE Tnp4" evidence="8">
    <location>
        <begin position="146"/>
        <end position="240"/>
    </location>
</feature>
<comment type="similarity">
    <text evidence="3">Belongs to the HARBI1 family.</text>
</comment>
<evidence type="ECO:0000256" key="6">
    <source>
        <dbReference type="ARBA" id="ARBA00022801"/>
    </source>
</evidence>
<dbReference type="GO" id="GO:0046872">
    <property type="term" value="F:metal ion binding"/>
    <property type="evidence" value="ECO:0007669"/>
    <property type="project" value="UniProtKB-KW"/>
</dbReference>
<comment type="subcellular location">
    <subcellularLocation>
        <location evidence="2">Nucleus</location>
    </subcellularLocation>
</comment>
<dbReference type="GO" id="GO:0005634">
    <property type="term" value="C:nucleus"/>
    <property type="evidence" value="ECO:0007669"/>
    <property type="project" value="UniProtKB-SubCell"/>
</dbReference>
<dbReference type="PANTHER" id="PTHR22930:SF85">
    <property type="entry name" value="GH03217P-RELATED"/>
    <property type="match status" value="1"/>
</dbReference>
<evidence type="ECO:0000256" key="4">
    <source>
        <dbReference type="ARBA" id="ARBA00022722"/>
    </source>
</evidence>
<evidence type="ECO:0000259" key="8">
    <source>
        <dbReference type="Pfam" id="PF13359"/>
    </source>
</evidence>
<gene>
    <name evidence="9" type="ORF">OBBRIDRAFT_741246</name>
</gene>
<sequence length="244" mass="27618">MNRIPRAPRWHQLDILGHYHEHNAKEFRRIVRVSPQVFDTLHAMLEPHPVFHNNSHRAQTPVNIQLAIFLKWAGHYGNGVSIADIAEWAGVSTGTVTNCTRRVVVAVLDHHDEAVCWPNVEQQISAKRFSAERTGCAVWSGGFLAVDGTAIKLYQKPGLYGERFYNKDSIYAISLQVVILVDSLLIVDYSVGHVGSVHDTVAYRETFVHNNHDTHLTPAEWVLADSAYPLYHWCMTPFKRPPHG</sequence>
<dbReference type="GO" id="GO:0004518">
    <property type="term" value="F:nuclease activity"/>
    <property type="evidence" value="ECO:0007669"/>
    <property type="project" value="UniProtKB-KW"/>
</dbReference>
<evidence type="ECO:0000313" key="10">
    <source>
        <dbReference type="Proteomes" id="UP000250043"/>
    </source>
</evidence>
<keyword evidence="7" id="KW-0539">Nucleus</keyword>
<protein>
    <recommendedName>
        <fullName evidence="8">DDE Tnp4 domain-containing protein</fullName>
    </recommendedName>
</protein>
<accession>A0A8E2DJD5</accession>
<dbReference type="GO" id="GO:0016787">
    <property type="term" value="F:hydrolase activity"/>
    <property type="evidence" value="ECO:0007669"/>
    <property type="project" value="UniProtKB-KW"/>
</dbReference>
<keyword evidence="5" id="KW-0479">Metal-binding</keyword>
<dbReference type="PANTHER" id="PTHR22930">
    <property type="match status" value="1"/>
</dbReference>
<evidence type="ECO:0000256" key="1">
    <source>
        <dbReference type="ARBA" id="ARBA00001968"/>
    </source>
</evidence>
<dbReference type="InterPro" id="IPR045249">
    <property type="entry name" value="HARBI1-like"/>
</dbReference>
<dbReference type="InterPro" id="IPR027806">
    <property type="entry name" value="HARBI1_dom"/>
</dbReference>
<dbReference type="Proteomes" id="UP000250043">
    <property type="component" value="Unassembled WGS sequence"/>
</dbReference>
<evidence type="ECO:0000256" key="7">
    <source>
        <dbReference type="ARBA" id="ARBA00023242"/>
    </source>
</evidence>
<keyword evidence="6" id="KW-0378">Hydrolase</keyword>
<name>A0A8E2DJD5_9APHY</name>
<evidence type="ECO:0000256" key="5">
    <source>
        <dbReference type="ARBA" id="ARBA00022723"/>
    </source>
</evidence>
<proteinExistence type="inferred from homology"/>
<organism evidence="9 10">
    <name type="scientific">Obba rivulosa</name>
    <dbReference type="NCBI Taxonomy" id="1052685"/>
    <lineage>
        <taxon>Eukaryota</taxon>
        <taxon>Fungi</taxon>
        <taxon>Dikarya</taxon>
        <taxon>Basidiomycota</taxon>
        <taxon>Agaricomycotina</taxon>
        <taxon>Agaricomycetes</taxon>
        <taxon>Polyporales</taxon>
        <taxon>Gelatoporiaceae</taxon>
        <taxon>Obba</taxon>
    </lineage>
</organism>
<dbReference type="Pfam" id="PF13359">
    <property type="entry name" value="DDE_Tnp_4"/>
    <property type="match status" value="1"/>
</dbReference>
<evidence type="ECO:0000256" key="3">
    <source>
        <dbReference type="ARBA" id="ARBA00006958"/>
    </source>
</evidence>
<dbReference type="EMBL" id="KV722650">
    <property type="protein sequence ID" value="OCH84643.1"/>
    <property type="molecule type" value="Genomic_DNA"/>
</dbReference>
<feature type="non-terminal residue" evidence="9">
    <location>
        <position position="1"/>
    </location>
</feature>
<keyword evidence="10" id="KW-1185">Reference proteome</keyword>
<keyword evidence="4" id="KW-0540">Nuclease</keyword>
<reference evidence="9 10" key="1">
    <citation type="submission" date="2016-07" db="EMBL/GenBank/DDBJ databases">
        <title>Draft genome of the white-rot fungus Obba rivulosa 3A-2.</title>
        <authorList>
            <consortium name="DOE Joint Genome Institute"/>
            <person name="Miettinen O."/>
            <person name="Riley R."/>
            <person name="Acob R."/>
            <person name="Barry K."/>
            <person name="Cullen D."/>
            <person name="De Vries R."/>
            <person name="Hainaut M."/>
            <person name="Hatakka A."/>
            <person name="Henrissat B."/>
            <person name="Hilden K."/>
            <person name="Kuo R."/>
            <person name="Labutti K."/>
            <person name="Lipzen A."/>
            <person name="Makela M.R."/>
            <person name="Sandor L."/>
            <person name="Spatafora J.W."/>
            <person name="Grigoriev I.V."/>
            <person name="Hibbett D.S."/>
        </authorList>
    </citation>
    <scope>NUCLEOTIDE SEQUENCE [LARGE SCALE GENOMIC DNA]</scope>
    <source>
        <strain evidence="9 10">3A-2</strain>
    </source>
</reference>
<evidence type="ECO:0000256" key="2">
    <source>
        <dbReference type="ARBA" id="ARBA00004123"/>
    </source>
</evidence>
<comment type="cofactor">
    <cofactor evidence="1">
        <name>a divalent metal cation</name>
        <dbReference type="ChEBI" id="CHEBI:60240"/>
    </cofactor>
</comment>